<feature type="compositionally biased region" description="Pro residues" evidence="1">
    <location>
        <begin position="18"/>
        <end position="30"/>
    </location>
</feature>
<feature type="transmembrane region" description="Helical" evidence="2">
    <location>
        <begin position="317"/>
        <end position="340"/>
    </location>
</feature>
<feature type="region of interest" description="Disordered" evidence="1">
    <location>
        <begin position="16"/>
        <end position="46"/>
    </location>
</feature>
<proteinExistence type="predicted"/>
<feature type="region of interest" description="Disordered" evidence="1">
    <location>
        <begin position="350"/>
        <end position="383"/>
    </location>
</feature>
<evidence type="ECO:0000313" key="3">
    <source>
        <dbReference type="EMBL" id="CAG5079404.1"/>
    </source>
</evidence>
<keyword evidence="2" id="KW-0812">Transmembrane</keyword>
<feature type="compositionally biased region" description="Polar residues" evidence="1">
    <location>
        <begin position="357"/>
        <end position="368"/>
    </location>
</feature>
<reference evidence="3 4" key="1">
    <citation type="submission" date="2021-04" db="EMBL/GenBank/DDBJ databases">
        <authorList>
            <person name="Bliznina A."/>
        </authorList>
    </citation>
    <scope>NUCLEOTIDE SEQUENCE [LARGE SCALE GENOMIC DNA]</scope>
</reference>
<sequence>MRVFAFAFAGVMSQDPMPSLPPLPTDPTPVPTMSSTTTTTPADKVTREERCGNLPYHFQNGPEPTGKDLCPSYSCYSCCDDAKVSTEFNKFKNVDGKLTKYGIFDFSGCDAQGNKVQNAGMSSTCQAYVQSNFCTSQCSPNIYAFQRNQSERVQIQACRAFCQSFLEACQNDYICFNPEGLGEYLNDLYYNGGVVDGKDYLITRCEKDYDCIKISESFIANKPDLGAIPDGPLKQKLKEKFDEVPKEPSSARFCDKFTSGLFRESNDDNICVDPRQETSIIKFIKDVKEPAYNKAHPDAPVNFPVSEPCPTGLSTGAIVGIVIGCLVGVGLIAGLVYYFVAGKGGNDDGNGDYNPGKQSSGSMVSESTRQNEDQTEMTPTQAV</sequence>
<gene>
    <name evidence="3" type="ORF">OKIOD_LOCUS804</name>
</gene>
<keyword evidence="2" id="KW-0472">Membrane</keyword>
<keyword evidence="2" id="KW-1133">Transmembrane helix</keyword>
<evidence type="ECO:0000256" key="2">
    <source>
        <dbReference type="SAM" id="Phobius"/>
    </source>
</evidence>
<accession>A0ABN7RQ70</accession>
<feature type="compositionally biased region" description="Low complexity" evidence="1">
    <location>
        <begin position="31"/>
        <end position="41"/>
    </location>
</feature>
<name>A0ABN7RQ70_OIKDI</name>
<keyword evidence="4" id="KW-1185">Reference proteome</keyword>
<evidence type="ECO:0000256" key="1">
    <source>
        <dbReference type="SAM" id="MobiDB-lite"/>
    </source>
</evidence>
<dbReference type="Proteomes" id="UP001158576">
    <property type="component" value="Chromosome PAR"/>
</dbReference>
<protein>
    <submittedName>
        <fullName evidence="3">Oidioi.mRNA.OKI2018_I69.PAR.g9246.t1.cds</fullName>
    </submittedName>
</protein>
<evidence type="ECO:0000313" key="4">
    <source>
        <dbReference type="Proteomes" id="UP001158576"/>
    </source>
</evidence>
<organism evidence="3 4">
    <name type="scientific">Oikopleura dioica</name>
    <name type="common">Tunicate</name>
    <dbReference type="NCBI Taxonomy" id="34765"/>
    <lineage>
        <taxon>Eukaryota</taxon>
        <taxon>Metazoa</taxon>
        <taxon>Chordata</taxon>
        <taxon>Tunicata</taxon>
        <taxon>Appendicularia</taxon>
        <taxon>Copelata</taxon>
        <taxon>Oikopleuridae</taxon>
        <taxon>Oikopleura</taxon>
    </lineage>
</organism>
<dbReference type="EMBL" id="OU015568">
    <property type="protein sequence ID" value="CAG5079404.1"/>
    <property type="molecule type" value="Genomic_DNA"/>
</dbReference>